<dbReference type="Proteomes" id="UP000000954">
    <property type="component" value="Chromosome"/>
</dbReference>
<keyword evidence="2" id="KW-1133">Transmembrane helix</keyword>
<dbReference type="KEGG" id="ccu:Ccur_02990"/>
<keyword evidence="2" id="KW-0812">Transmembrane</keyword>
<evidence type="ECO:0000256" key="2">
    <source>
        <dbReference type="SAM" id="Phobius"/>
    </source>
</evidence>
<evidence type="ECO:0000313" key="4">
    <source>
        <dbReference type="Proteomes" id="UP000000954"/>
    </source>
</evidence>
<feature type="compositionally biased region" description="Basic residues" evidence="1">
    <location>
        <begin position="1"/>
        <end position="13"/>
    </location>
</feature>
<evidence type="ECO:0000256" key="1">
    <source>
        <dbReference type="SAM" id="MobiDB-lite"/>
    </source>
</evidence>
<dbReference type="HOGENOM" id="CLU_2368134_0_0_11"/>
<protein>
    <submittedName>
        <fullName evidence="3">Uncharacterized protein</fullName>
    </submittedName>
</protein>
<dbReference type="AlphaFoldDB" id="C7MM86"/>
<organism evidence="3 4">
    <name type="scientific">Cryptobacterium curtum (strain ATCC 700683 / DSM 15641 / CCUG 43107 / 12-3)</name>
    <dbReference type="NCBI Taxonomy" id="469378"/>
    <lineage>
        <taxon>Bacteria</taxon>
        <taxon>Bacillati</taxon>
        <taxon>Actinomycetota</taxon>
        <taxon>Coriobacteriia</taxon>
        <taxon>Eggerthellales</taxon>
        <taxon>Eggerthellaceae</taxon>
        <taxon>Cryptobacterium</taxon>
    </lineage>
</organism>
<gene>
    <name evidence="3" type="ordered locus">Ccur_02990</name>
</gene>
<keyword evidence="2" id="KW-0472">Membrane</keyword>
<name>C7MM86_CRYCD</name>
<feature type="transmembrane region" description="Helical" evidence="2">
    <location>
        <begin position="72"/>
        <end position="91"/>
    </location>
</feature>
<accession>C7MM86</accession>
<feature type="region of interest" description="Disordered" evidence="1">
    <location>
        <begin position="1"/>
        <end position="21"/>
    </location>
</feature>
<sequence length="95" mass="10590">MQRTTKAARHTQRRAVSGGGRGRQNYVIESEIVEITSICLRKCLLPGQSTRLHRILTKNSAQMATNTLKEDLLIALWFGVPTGLLVAWMILDTLA</sequence>
<reference evidence="3 4" key="1">
    <citation type="journal article" date="2009" name="Stand. Genomic Sci.">
        <title>Complete genome sequence of Cryptobacterium curtum type strain (12-3).</title>
        <authorList>
            <person name="Mavrommatis K."/>
            <person name="Pukall R."/>
            <person name="Rohde C."/>
            <person name="Chen F."/>
            <person name="Sims D."/>
            <person name="Brettin T."/>
            <person name="Kuske C."/>
            <person name="Detter J.C."/>
            <person name="Han C."/>
            <person name="Lapidus A."/>
            <person name="Copeland A."/>
            <person name="Glavina Del Rio T."/>
            <person name="Nolan M."/>
            <person name="Lucas S."/>
            <person name="Tice H."/>
            <person name="Cheng J.F."/>
            <person name="Bruce D."/>
            <person name="Goodwin L."/>
            <person name="Pitluck S."/>
            <person name="Ovchinnikova G."/>
            <person name="Pati A."/>
            <person name="Ivanova N."/>
            <person name="Chen A."/>
            <person name="Palaniappan K."/>
            <person name="Chain P."/>
            <person name="D'haeseleer P."/>
            <person name="Goker M."/>
            <person name="Bristow J."/>
            <person name="Eisen J.A."/>
            <person name="Markowitz V."/>
            <person name="Hugenholtz P."/>
            <person name="Rohde M."/>
            <person name="Klenk H.P."/>
            <person name="Kyrpides N.C."/>
        </authorList>
    </citation>
    <scope>NUCLEOTIDE SEQUENCE [LARGE SCALE GENOMIC DNA]</scope>
    <source>
        <strain evidence="4">ATCC 700683 / DSM 15641 / 12-3</strain>
    </source>
</reference>
<proteinExistence type="predicted"/>
<dbReference type="EMBL" id="CP001682">
    <property type="protein sequence ID" value="ACU94026.1"/>
    <property type="molecule type" value="Genomic_DNA"/>
</dbReference>
<dbReference type="STRING" id="469378.Ccur_02990"/>
<evidence type="ECO:0000313" key="3">
    <source>
        <dbReference type="EMBL" id="ACU94026.1"/>
    </source>
</evidence>
<keyword evidence="4" id="KW-1185">Reference proteome</keyword>